<dbReference type="OrthoDB" id="347117at2759"/>
<evidence type="ECO:0000256" key="2">
    <source>
        <dbReference type="SAM" id="MobiDB-lite"/>
    </source>
</evidence>
<proteinExistence type="predicted"/>
<evidence type="ECO:0000313" key="3">
    <source>
        <dbReference type="EMBL" id="CDJ26897.1"/>
    </source>
</evidence>
<dbReference type="AlphaFoldDB" id="U6JS72"/>
<reference evidence="3" key="2">
    <citation type="submission" date="2013-10" db="EMBL/GenBank/DDBJ databases">
        <authorList>
            <person name="Aslett M."/>
        </authorList>
    </citation>
    <scope>NUCLEOTIDE SEQUENCE [LARGE SCALE GENOMIC DNA]</scope>
    <source>
        <strain evidence="3">Houghton</strain>
    </source>
</reference>
<evidence type="ECO:0000256" key="1">
    <source>
        <dbReference type="SAM" id="Coils"/>
    </source>
</evidence>
<feature type="compositionally biased region" description="Polar residues" evidence="2">
    <location>
        <begin position="8"/>
        <end position="26"/>
    </location>
</feature>
<name>U6JS72_9EIME</name>
<protein>
    <submittedName>
        <fullName evidence="3">Uncharacterized protein</fullName>
    </submittedName>
</protein>
<dbReference type="VEuPathDB" id="ToxoDB:EMH_0098770"/>
<evidence type="ECO:0000313" key="4">
    <source>
        <dbReference type="Proteomes" id="UP000030744"/>
    </source>
</evidence>
<keyword evidence="1" id="KW-0175">Coiled coil</keyword>
<reference evidence="3" key="1">
    <citation type="submission" date="2013-10" db="EMBL/GenBank/DDBJ databases">
        <title>Genomic analysis of the causative agents of coccidiosis in chickens.</title>
        <authorList>
            <person name="Reid A.J."/>
            <person name="Blake D."/>
            <person name="Billington K."/>
            <person name="Browne H."/>
            <person name="Dunn M."/>
            <person name="Hung S."/>
            <person name="Kawahara F."/>
            <person name="Miranda-Saavedra D."/>
            <person name="Mourier T."/>
            <person name="Nagra H."/>
            <person name="Otto T.D."/>
            <person name="Rawlings N."/>
            <person name="Sanchez A."/>
            <person name="Sanders M."/>
            <person name="Subramaniam C."/>
            <person name="Tay Y."/>
            <person name="Dear P."/>
            <person name="Doerig C."/>
            <person name="Gruber A."/>
            <person name="Parkinson J."/>
            <person name="Shirley M."/>
            <person name="Wan K.L."/>
            <person name="Berriman M."/>
            <person name="Tomley F."/>
            <person name="Pain A."/>
        </authorList>
    </citation>
    <scope>NUCLEOTIDE SEQUENCE [LARGE SCALE GENOMIC DNA]</scope>
    <source>
        <strain evidence="3">Houghton</strain>
    </source>
</reference>
<dbReference type="RefSeq" id="XP_013349475.1">
    <property type="nucleotide sequence ID" value="XM_013494021.1"/>
</dbReference>
<accession>U6JS72</accession>
<organism evidence="3 4">
    <name type="scientific">Eimeria mitis</name>
    <dbReference type="NCBI Taxonomy" id="44415"/>
    <lineage>
        <taxon>Eukaryota</taxon>
        <taxon>Sar</taxon>
        <taxon>Alveolata</taxon>
        <taxon>Apicomplexa</taxon>
        <taxon>Conoidasida</taxon>
        <taxon>Coccidia</taxon>
        <taxon>Eucoccidiorida</taxon>
        <taxon>Eimeriorina</taxon>
        <taxon>Eimeriidae</taxon>
        <taxon>Eimeria</taxon>
    </lineage>
</organism>
<feature type="region of interest" description="Disordered" evidence="2">
    <location>
        <begin position="1"/>
        <end position="26"/>
    </location>
</feature>
<feature type="coiled-coil region" evidence="1">
    <location>
        <begin position="108"/>
        <end position="135"/>
    </location>
</feature>
<dbReference type="Proteomes" id="UP000030744">
    <property type="component" value="Unassembled WGS sequence"/>
</dbReference>
<keyword evidence="4" id="KW-1185">Reference proteome</keyword>
<gene>
    <name evidence="3" type="ORF">EMH_0098770</name>
</gene>
<dbReference type="EMBL" id="HG678471">
    <property type="protein sequence ID" value="CDJ26897.1"/>
    <property type="molecule type" value="Genomic_DNA"/>
</dbReference>
<sequence length="207" mass="23410">MDRLPDSGEQQSTAGPSPSTPPNCSGTHYFGLKHELMERLRFCAALDRRFAKAWFDELDMERTGNFGNIVEVGRSMYTGAEWSGGTSAQDESSREASEAACQWISFEMQDLEDREKILTKHVEALSRQYEDLMDELGESDHGDIVLLPDRAVPRNCEPRPAPGGSDIRRIAAIVSAKENEQESNLYHLRHWDLSRRQKRLPGQSNVE</sequence>
<dbReference type="GeneID" id="25383805"/>